<feature type="region of interest" description="Disordered" evidence="1">
    <location>
        <begin position="690"/>
        <end position="714"/>
    </location>
</feature>
<feature type="region of interest" description="Disordered" evidence="1">
    <location>
        <begin position="794"/>
        <end position="841"/>
    </location>
</feature>
<organism evidence="2 3">
    <name type="scientific">Tanacetum coccineum</name>
    <dbReference type="NCBI Taxonomy" id="301880"/>
    <lineage>
        <taxon>Eukaryota</taxon>
        <taxon>Viridiplantae</taxon>
        <taxon>Streptophyta</taxon>
        <taxon>Embryophyta</taxon>
        <taxon>Tracheophyta</taxon>
        <taxon>Spermatophyta</taxon>
        <taxon>Magnoliopsida</taxon>
        <taxon>eudicotyledons</taxon>
        <taxon>Gunneridae</taxon>
        <taxon>Pentapetalae</taxon>
        <taxon>asterids</taxon>
        <taxon>campanulids</taxon>
        <taxon>Asterales</taxon>
        <taxon>Asteraceae</taxon>
        <taxon>Asteroideae</taxon>
        <taxon>Anthemideae</taxon>
        <taxon>Anthemidinae</taxon>
        <taxon>Tanacetum</taxon>
    </lineage>
</organism>
<feature type="compositionally biased region" description="Low complexity" evidence="1">
    <location>
        <begin position="803"/>
        <end position="815"/>
    </location>
</feature>
<proteinExistence type="predicted"/>
<gene>
    <name evidence="2" type="ORF">Tco_1124326</name>
</gene>
<feature type="region of interest" description="Disordered" evidence="1">
    <location>
        <begin position="136"/>
        <end position="170"/>
    </location>
</feature>
<comment type="caution">
    <text evidence="2">The sequence shown here is derived from an EMBL/GenBank/DDBJ whole genome shotgun (WGS) entry which is preliminary data.</text>
</comment>
<dbReference type="EMBL" id="BQNB010021582">
    <property type="protein sequence ID" value="GJU07896.1"/>
    <property type="molecule type" value="Genomic_DNA"/>
</dbReference>
<name>A0ABQ5J6X0_9ASTR</name>
<keyword evidence="3" id="KW-1185">Reference proteome</keyword>
<evidence type="ECO:0000313" key="3">
    <source>
        <dbReference type="Proteomes" id="UP001151760"/>
    </source>
</evidence>
<feature type="region of interest" description="Disordered" evidence="1">
    <location>
        <begin position="469"/>
        <end position="490"/>
    </location>
</feature>
<feature type="region of interest" description="Disordered" evidence="1">
    <location>
        <begin position="628"/>
        <end position="648"/>
    </location>
</feature>
<reference evidence="2" key="2">
    <citation type="submission" date="2022-01" db="EMBL/GenBank/DDBJ databases">
        <authorList>
            <person name="Yamashiro T."/>
            <person name="Shiraishi A."/>
            <person name="Satake H."/>
            <person name="Nakayama K."/>
        </authorList>
    </citation>
    <scope>NUCLEOTIDE SEQUENCE</scope>
</reference>
<feature type="compositionally biased region" description="Polar residues" evidence="1">
    <location>
        <begin position="474"/>
        <end position="488"/>
    </location>
</feature>
<accession>A0ABQ5J6X0</accession>
<feature type="compositionally biased region" description="Basic and acidic residues" evidence="1">
    <location>
        <begin position="831"/>
        <end position="841"/>
    </location>
</feature>
<evidence type="ECO:0000256" key="1">
    <source>
        <dbReference type="SAM" id="MobiDB-lite"/>
    </source>
</evidence>
<protein>
    <submittedName>
        <fullName evidence="2">Uncharacterized protein</fullName>
    </submittedName>
</protein>
<reference evidence="2" key="1">
    <citation type="journal article" date="2022" name="Int. J. Mol. Sci.">
        <title>Draft Genome of Tanacetum Coccineum: Genomic Comparison of Closely Related Tanacetum-Family Plants.</title>
        <authorList>
            <person name="Yamashiro T."/>
            <person name="Shiraishi A."/>
            <person name="Nakayama K."/>
            <person name="Satake H."/>
        </authorList>
    </citation>
    <scope>NUCLEOTIDE SEQUENCE</scope>
</reference>
<sequence length="841" mass="94682">MCHRGGEIDQDAELYQAKSPLLKAGFLKTNDMVEKEVYNELSNRFLQLEKHCISLEISMQQKEESFQKIVWPKLLCREFEKLNKKNEHLKQTYKELYDSIKKTRIQTKDHNDSLIAQVNSKTVENADLKAQIQEKVNSRAKVQSPKIRNNNPVEPKNHTHKPGRRNGIGQRFSLNKSSAVHEKPHTPRSYLRWKPTGRIFKTVSLRWIPTGKVFIDSTTKVDSEPPKYISSSLKGKTRSLVTKKTDISYVRSSRNSNLMNMLQMTFGQNSSSLVLHLDDVWTKQFKPRSSSNDVWTKQFKPRSSSNDVWTKQFKPRSSSNDVWTKQFKPRSSSKDVWTKQLATPSLDKRKSSSPIWLRILLELITVFKEKESVRFSALYLQKKRNLLGVKSISLTEAEEAVAREVHATHARIVHENLKLITDERVIEENPESHSGSMSSMKNLDDTYNFGDQFLYDKLTEDDQEKSKVIEESDSTIPDPSHQTVTSTPPVIAPFTDVSSTKPSSLVTPPPINTEATTIITSLPEITPFISLQLRVARLEQEMSEVKKTDHSADVLASIKSRGIHCISKFPSIYIQLFWNTLTHDAKTGRSLLHDNIVPKPDLALELGKSISLTEAEEEAVAREVHATHARIVSESEPEPTQRRQSGIAFRDSFIVSKKRSSDSSKKLKGIQTLTPAEQEAADIMKALKESKKMSKRQPGTGGSNEGTGNILGVPDESTVISRASSEGTGSKPGVPDEEKLILYSGLVPQPPSPTPNVPPTKNDWDLLFCPMLDEYFNPSPSVAIVQEPFVLTGTPSSTRIDQDTPSTSTSQTTQEEQSHVIPTSVEEDDHGIEVPHMDNDL</sequence>
<dbReference type="Proteomes" id="UP001151760">
    <property type="component" value="Unassembled WGS sequence"/>
</dbReference>
<evidence type="ECO:0000313" key="2">
    <source>
        <dbReference type="EMBL" id="GJU07896.1"/>
    </source>
</evidence>